<gene>
    <name evidence="1" type="ORF">M9458_033151</name>
</gene>
<organism evidence="1 2">
    <name type="scientific">Cirrhinus mrigala</name>
    <name type="common">Mrigala</name>
    <dbReference type="NCBI Taxonomy" id="683832"/>
    <lineage>
        <taxon>Eukaryota</taxon>
        <taxon>Metazoa</taxon>
        <taxon>Chordata</taxon>
        <taxon>Craniata</taxon>
        <taxon>Vertebrata</taxon>
        <taxon>Euteleostomi</taxon>
        <taxon>Actinopterygii</taxon>
        <taxon>Neopterygii</taxon>
        <taxon>Teleostei</taxon>
        <taxon>Ostariophysi</taxon>
        <taxon>Cypriniformes</taxon>
        <taxon>Cyprinidae</taxon>
        <taxon>Labeoninae</taxon>
        <taxon>Labeonini</taxon>
        <taxon>Cirrhinus</taxon>
    </lineage>
</organism>
<keyword evidence="2" id="KW-1185">Reference proteome</keyword>
<protein>
    <submittedName>
        <fullName evidence="1">Uncharacterized protein</fullName>
    </submittedName>
</protein>
<dbReference type="SUPFAM" id="SSF56672">
    <property type="entry name" value="DNA/RNA polymerases"/>
    <property type="match status" value="1"/>
</dbReference>
<dbReference type="InterPro" id="IPR032567">
    <property type="entry name" value="RTL1-rel"/>
</dbReference>
<comment type="caution">
    <text evidence="1">The sequence shown here is derived from an EMBL/GenBank/DDBJ whole genome shotgun (WGS) entry which is preliminary data.</text>
</comment>
<dbReference type="PANTHER" id="PTHR15503">
    <property type="entry name" value="LDOC1 RELATED"/>
    <property type="match status" value="1"/>
</dbReference>
<dbReference type="Gene3D" id="3.10.10.10">
    <property type="entry name" value="HIV Type 1 Reverse Transcriptase, subunit A, domain 1"/>
    <property type="match status" value="1"/>
</dbReference>
<dbReference type="InterPro" id="IPR021109">
    <property type="entry name" value="Peptidase_aspartic_dom_sf"/>
</dbReference>
<evidence type="ECO:0000313" key="2">
    <source>
        <dbReference type="Proteomes" id="UP001529510"/>
    </source>
</evidence>
<accession>A0ABD0PGG0</accession>
<dbReference type="Proteomes" id="UP001529510">
    <property type="component" value="Unassembled WGS sequence"/>
</dbReference>
<feature type="non-terminal residue" evidence="1">
    <location>
        <position position="1"/>
    </location>
</feature>
<dbReference type="Gene3D" id="2.40.70.10">
    <property type="entry name" value="Acid Proteases"/>
    <property type="match status" value="1"/>
</dbReference>
<dbReference type="PANTHER" id="PTHR15503:SF22">
    <property type="entry name" value="TRANSPOSON TY3-I GAG POLYPROTEIN"/>
    <property type="match status" value="1"/>
</dbReference>
<dbReference type="InterPro" id="IPR043502">
    <property type="entry name" value="DNA/RNA_pol_sf"/>
</dbReference>
<sequence length="247" mass="28266">ETSSHFHSLHGLHIPSTNNWTIYQITTIQGLMDKGLMHHRTPEVILDIGCLHSERISLLVLEEANVDIVLGCPWLTRHDPIINWKWSSRCYQECLKELPKPVITTTHLSVCSTSVESPNSSQTLSIPPEYQAFQDVFSKVAATHLPPHRPWDCAYPLSIPERAAMEEYIQEALQQGFIHPSTSPAKKDGGLRPCNDYRALNEQTVKFAYPLPLVPTALEEFNLDLRSTYNLIRIRMEDRLRNTYRPL</sequence>
<reference evidence="1 2" key="1">
    <citation type="submission" date="2024-05" db="EMBL/GenBank/DDBJ databases">
        <title>Genome sequencing and assembly of Indian major carp, Cirrhinus mrigala (Hamilton, 1822).</title>
        <authorList>
            <person name="Mohindra V."/>
            <person name="Chowdhury L.M."/>
            <person name="Lal K."/>
            <person name="Jena J.K."/>
        </authorList>
    </citation>
    <scope>NUCLEOTIDE SEQUENCE [LARGE SCALE GENOMIC DNA]</scope>
    <source>
        <strain evidence="1">CM1030</strain>
        <tissue evidence="1">Blood</tissue>
    </source>
</reference>
<dbReference type="EMBL" id="JAMKFB020000016">
    <property type="protein sequence ID" value="KAL0172840.1"/>
    <property type="molecule type" value="Genomic_DNA"/>
</dbReference>
<dbReference type="AlphaFoldDB" id="A0ABD0PGG0"/>
<proteinExistence type="predicted"/>
<evidence type="ECO:0000313" key="1">
    <source>
        <dbReference type="EMBL" id="KAL0172840.1"/>
    </source>
</evidence>
<name>A0ABD0PGG0_CIRMR</name>